<dbReference type="Gene3D" id="2.180.10.10">
    <property type="entry name" value="RHS repeat-associated core"/>
    <property type="match status" value="1"/>
</dbReference>
<accession>A0ABU0RRE7</accession>
<sequence>MITDRHPRRCDRPAPPGHRQRTHHNLEGDTAATRYGWLGGKQRSSETAIGDILMGVRLYDQKNGRFLQTDPVPGGSATAYDYTNQDPTDQYDITGQYTIHTNFWGVTSIRSTKKENHSITEHWRYASGVIALKDTCGIACRMIALLLLTDSWMAQYAQDCGKCIEGWYSSGFVVVGYGKCSRH</sequence>
<name>A0ABU0RRE7_9ACTN</name>
<dbReference type="Proteomes" id="UP001223072">
    <property type="component" value="Unassembled WGS sequence"/>
</dbReference>
<organism evidence="2 3">
    <name type="scientific">Streptomyces turgidiscabies</name>
    <dbReference type="NCBI Taxonomy" id="85558"/>
    <lineage>
        <taxon>Bacteria</taxon>
        <taxon>Bacillati</taxon>
        <taxon>Actinomycetota</taxon>
        <taxon>Actinomycetes</taxon>
        <taxon>Kitasatosporales</taxon>
        <taxon>Streptomycetaceae</taxon>
        <taxon>Streptomyces</taxon>
    </lineage>
</organism>
<feature type="region of interest" description="Disordered" evidence="1">
    <location>
        <begin position="1"/>
        <end position="28"/>
    </location>
</feature>
<gene>
    <name evidence="2" type="ORF">QFZ49_004263</name>
</gene>
<dbReference type="InterPro" id="IPR022385">
    <property type="entry name" value="Rhs_assc_core"/>
</dbReference>
<protein>
    <submittedName>
        <fullName evidence="2">RHS repeat-associated protein</fullName>
    </submittedName>
</protein>
<proteinExistence type="predicted"/>
<evidence type="ECO:0000313" key="3">
    <source>
        <dbReference type="Proteomes" id="UP001223072"/>
    </source>
</evidence>
<dbReference type="NCBIfam" id="TIGR03696">
    <property type="entry name" value="Rhs_assc_core"/>
    <property type="match status" value="1"/>
</dbReference>
<evidence type="ECO:0000313" key="2">
    <source>
        <dbReference type="EMBL" id="MDQ0934323.1"/>
    </source>
</evidence>
<comment type="caution">
    <text evidence="2">The sequence shown here is derived from an EMBL/GenBank/DDBJ whole genome shotgun (WGS) entry which is preliminary data.</text>
</comment>
<evidence type="ECO:0000256" key="1">
    <source>
        <dbReference type="SAM" id="MobiDB-lite"/>
    </source>
</evidence>
<dbReference type="RefSeq" id="WP_307627943.1">
    <property type="nucleotide sequence ID" value="NZ_JAUSZS010000004.1"/>
</dbReference>
<reference evidence="2 3" key="1">
    <citation type="submission" date="2023-07" db="EMBL/GenBank/DDBJ databases">
        <title>Comparative genomics of wheat-associated soil bacteria to identify genetic determinants of phenazine resistance.</title>
        <authorList>
            <person name="Mouncey N."/>
        </authorList>
    </citation>
    <scope>NUCLEOTIDE SEQUENCE [LARGE SCALE GENOMIC DNA]</scope>
    <source>
        <strain evidence="2 3">W2I16</strain>
    </source>
</reference>
<dbReference type="EMBL" id="JAUSZS010000004">
    <property type="protein sequence ID" value="MDQ0934323.1"/>
    <property type="molecule type" value="Genomic_DNA"/>
</dbReference>
<keyword evidence="3" id="KW-1185">Reference proteome</keyword>